<reference evidence="3" key="1">
    <citation type="journal article" date="2019" name="Int. J. Syst. Evol. Microbiol.">
        <title>The Global Catalogue of Microorganisms (GCM) 10K type strain sequencing project: providing services to taxonomists for standard genome sequencing and annotation.</title>
        <authorList>
            <consortium name="The Broad Institute Genomics Platform"/>
            <consortium name="The Broad Institute Genome Sequencing Center for Infectious Disease"/>
            <person name="Wu L."/>
            <person name="Ma J."/>
        </authorList>
    </citation>
    <scope>NUCLEOTIDE SEQUENCE [LARGE SCALE GENOMIC DNA]</scope>
    <source>
        <strain evidence="3">KCTC 42217</strain>
    </source>
</reference>
<keyword evidence="3" id="KW-1185">Reference proteome</keyword>
<name>A0ABW4ZHM8_9SPHI</name>
<proteinExistence type="predicted"/>
<gene>
    <name evidence="2" type="ORF">ACFSJU_03970</name>
</gene>
<keyword evidence="1" id="KW-0732">Signal</keyword>
<dbReference type="Proteomes" id="UP001597387">
    <property type="component" value="Unassembled WGS sequence"/>
</dbReference>
<organism evidence="2 3">
    <name type="scientific">Paradesertivirga mongoliensis</name>
    <dbReference type="NCBI Taxonomy" id="2100740"/>
    <lineage>
        <taxon>Bacteria</taxon>
        <taxon>Pseudomonadati</taxon>
        <taxon>Bacteroidota</taxon>
        <taxon>Sphingobacteriia</taxon>
        <taxon>Sphingobacteriales</taxon>
        <taxon>Sphingobacteriaceae</taxon>
        <taxon>Paradesertivirga</taxon>
    </lineage>
</organism>
<dbReference type="SUPFAM" id="SSF56925">
    <property type="entry name" value="OMPA-like"/>
    <property type="match status" value="1"/>
</dbReference>
<comment type="caution">
    <text evidence="2">The sequence shown here is derived from an EMBL/GenBank/DDBJ whole genome shotgun (WGS) entry which is preliminary data.</text>
</comment>
<protein>
    <submittedName>
        <fullName evidence="2">Outer membrane beta-barrel protein</fullName>
    </submittedName>
</protein>
<dbReference type="EMBL" id="JBHUHZ010000001">
    <property type="protein sequence ID" value="MFD2161535.1"/>
    <property type="molecule type" value="Genomic_DNA"/>
</dbReference>
<sequence length="209" mass="22348">MKKNLLLSVCIVMLSFAANAQFNLGIGGTYTNYGGEIKKATPGVQLRGAYNLDEKKAISLGFSYGLPIKQTFADDESGSGYKLTTSFMSVSVLGIYHLIGGYEDNFSLYFPIGGSYVMGKNKLESEGEADPDFTLEPEDEKFSGLTINGSVGMQFKIGSPFIFAEAGFALPTGSTTSNTRDGVTSDNSNPITGHTILTLGIRFPFGSSY</sequence>
<evidence type="ECO:0000313" key="2">
    <source>
        <dbReference type="EMBL" id="MFD2161535.1"/>
    </source>
</evidence>
<dbReference type="InterPro" id="IPR011250">
    <property type="entry name" value="OMP/PagP_B-barrel"/>
</dbReference>
<feature type="signal peptide" evidence="1">
    <location>
        <begin position="1"/>
        <end position="20"/>
    </location>
</feature>
<feature type="chain" id="PRO_5046794043" evidence="1">
    <location>
        <begin position="21"/>
        <end position="209"/>
    </location>
</feature>
<accession>A0ABW4ZHM8</accession>
<dbReference type="RefSeq" id="WP_255899093.1">
    <property type="nucleotide sequence ID" value="NZ_JAFMZO010000001.1"/>
</dbReference>
<evidence type="ECO:0000313" key="3">
    <source>
        <dbReference type="Proteomes" id="UP001597387"/>
    </source>
</evidence>
<dbReference type="Gene3D" id="2.40.160.170">
    <property type="match status" value="1"/>
</dbReference>
<evidence type="ECO:0000256" key="1">
    <source>
        <dbReference type="SAM" id="SignalP"/>
    </source>
</evidence>